<name>A0ABR2JRJ1_9EUKA</name>
<proteinExistence type="predicted"/>
<comment type="caution">
    <text evidence="1">The sequence shown here is derived from an EMBL/GenBank/DDBJ whole genome shotgun (WGS) entry which is preliminary data.</text>
</comment>
<sequence length="187" mass="21771">MYGLNIHLQSFRIRPDLIGPNNDIRVSITTIPDDTKLAFIINEQKTNEAHHFFAVNISPRTMKIIFVFRKKSFSQNDPIIASTIIHSNEFPKPNDLTNTEIKEFKLYEPLCNIKKLGYKSPNGEKRFVFGEMKIQMTPAEAFPVSLFDDSYKSQNTYNRTAFSHHSKKPVRVDENQNVIFNKNWVFN</sequence>
<protein>
    <recommendedName>
        <fullName evidence="3">MSP domain-containing protein</fullName>
    </recommendedName>
</protein>
<organism evidence="1 2">
    <name type="scientific">Tritrichomonas musculus</name>
    <dbReference type="NCBI Taxonomy" id="1915356"/>
    <lineage>
        <taxon>Eukaryota</taxon>
        <taxon>Metamonada</taxon>
        <taxon>Parabasalia</taxon>
        <taxon>Tritrichomonadida</taxon>
        <taxon>Tritrichomonadidae</taxon>
        <taxon>Tritrichomonas</taxon>
    </lineage>
</organism>
<evidence type="ECO:0000313" key="2">
    <source>
        <dbReference type="Proteomes" id="UP001470230"/>
    </source>
</evidence>
<evidence type="ECO:0000313" key="1">
    <source>
        <dbReference type="EMBL" id="KAK8881395.1"/>
    </source>
</evidence>
<gene>
    <name evidence="1" type="ORF">M9Y10_004131</name>
</gene>
<dbReference type="EMBL" id="JAPFFF010000010">
    <property type="protein sequence ID" value="KAK8881395.1"/>
    <property type="molecule type" value="Genomic_DNA"/>
</dbReference>
<accession>A0ABR2JRJ1</accession>
<dbReference type="Proteomes" id="UP001470230">
    <property type="component" value="Unassembled WGS sequence"/>
</dbReference>
<reference evidence="1 2" key="1">
    <citation type="submission" date="2024-04" db="EMBL/GenBank/DDBJ databases">
        <title>Tritrichomonas musculus Genome.</title>
        <authorList>
            <person name="Alves-Ferreira E."/>
            <person name="Grigg M."/>
            <person name="Lorenzi H."/>
            <person name="Galac M."/>
        </authorList>
    </citation>
    <scope>NUCLEOTIDE SEQUENCE [LARGE SCALE GENOMIC DNA]</scope>
    <source>
        <strain evidence="1 2">EAF2021</strain>
    </source>
</reference>
<evidence type="ECO:0008006" key="3">
    <source>
        <dbReference type="Google" id="ProtNLM"/>
    </source>
</evidence>
<keyword evidence="2" id="KW-1185">Reference proteome</keyword>